<keyword evidence="8" id="KW-1185">Reference proteome</keyword>
<dbReference type="PANTHER" id="PTHR43025">
    <property type="entry name" value="MONOGALACTOSYLDIACYLGLYCEROL SYNTHASE"/>
    <property type="match status" value="1"/>
</dbReference>
<organism evidence="7 8">
    <name type="scientific">Alicyclobacillus tolerans</name>
    <dbReference type="NCBI Taxonomy" id="90970"/>
    <lineage>
        <taxon>Bacteria</taxon>
        <taxon>Bacillati</taxon>
        <taxon>Bacillota</taxon>
        <taxon>Bacilli</taxon>
        <taxon>Bacillales</taxon>
        <taxon>Alicyclobacillaceae</taxon>
        <taxon>Alicyclobacillus</taxon>
    </lineage>
</organism>
<evidence type="ECO:0000256" key="2">
    <source>
        <dbReference type="ARBA" id="ARBA00006962"/>
    </source>
</evidence>
<evidence type="ECO:0000259" key="5">
    <source>
        <dbReference type="Pfam" id="PF04101"/>
    </source>
</evidence>
<dbReference type="InterPro" id="IPR050519">
    <property type="entry name" value="Glycosyltransf_28_UgtP"/>
</dbReference>
<reference evidence="8" key="1">
    <citation type="submission" date="2016-11" db="EMBL/GenBank/DDBJ databases">
        <authorList>
            <person name="Varghese N."/>
            <person name="Submissions S."/>
        </authorList>
    </citation>
    <scope>NUCLEOTIDE SEQUENCE [LARGE SCALE GENOMIC DNA]</scope>
    <source>
        <strain evidence="8">USBA-503</strain>
    </source>
</reference>
<feature type="domain" description="Diacylglycerol glucosyltransferase N-terminal" evidence="6">
    <location>
        <begin position="2"/>
        <end position="158"/>
    </location>
</feature>
<keyword evidence="4 7" id="KW-0808">Transferase</keyword>
<dbReference type="Proteomes" id="UP000184016">
    <property type="component" value="Unassembled WGS sequence"/>
</dbReference>
<dbReference type="STRING" id="1830138.SAMN05443507_10114"/>
<gene>
    <name evidence="7" type="ORF">SAMN05443507_10114</name>
</gene>
<dbReference type="SUPFAM" id="SSF53756">
    <property type="entry name" value="UDP-Glycosyltransferase/glycogen phosphorylase"/>
    <property type="match status" value="1"/>
</dbReference>
<accession>A0A1M6JPN0</accession>
<comment type="similarity">
    <text evidence="2">Belongs to the glycosyltransferase 28 family.</text>
</comment>
<dbReference type="GO" id="GO:0016758">
    <property type="term" value="F:hexosyltransferase activity"/>
    <property type="evidence" value="ECO:0007669"/>
    <property type="project" value="InterPro"/>
</dbReference>
<dbReference type="PANTHER" id="PTHR43025:SF3">
    <property type="entry name" value="MONOGALACTOSYLDIACYLGLYCEROL SYNTHASE 1, CHLOROPLASTIC"/>
    <property type="match status" value="1"/>
</dbReference>
<dbReference type="Pfam" id="PF06925">
    <property type="entry name" value="MGDG_synth"/>
    <property type="match status" value="1"/>
</dbReference>
<evidence type="ECO:0000313" key="8">
    <source>
        <dbReference type="Proteomes" id="UP000184016"/>
    </source>
</evidence>
<evidence type="ECO:0000259" key="6">
    <source>
        <dbReference type="Pfam" id="PF06925"/>
    </source>
</evidence>
<protein>
    <submittedName>
        <fullName evidence="7">Processive 1,2-diacylglycerol beta-glucosyltransferase</fullName>
    </submittedName>
</protein>
<dbReference type="AlphaFoldDB" id="A0A1M6JPN0"/>
<dbReference type="GO" id="GO:0016020">
    <property type="term" value="C:membrane"/>
    <property type="evidence" value="ECO:0007669"/>
    <property type="project" value="UniProtKB-SubCell"/>
</dbReference>
<proteinExistence type="inferred from homology"/>
<dbReference type="GO" id="GO:0009247">
    <property type="term" value="P:glycolipid biosynthetic process"/>
    <property type="evidence" value="ECO:0007669"/>
    <property type="project" value="InterPro"/>
</dbReference>
<dbReference type="InterPro" id="IPR007235">
    <property type="entry name" value="Glyco_trans_28_C"/>
</dbReference>
<evidence type="ECO:0000313" key="7">
    <source>
        <dbReference type="EMBL" id="SHJ48598.1"/>
    </source>
</evidence>
<sequence>MAESLQEAFLESGHEVAMMDGWRSSNQLLASWNERLYEFLTSHLPFVYGWSYDWTEKLSKDSTLWRWLSYFSKGAVVELMQEWHPDAVIQLFSDQSLRYVKQLNPQVLASVLLTDFALHSRWFVNEADFFLVATQELANLAKKIYRLHHEVIPTGIPIRQAFQQHASGFPFPELLDKPYLAVLTGGRGVFPQILQVVQTLHRQFPQHRVVVCCGRNEIMRKKIENHFSNNPLILSYGYLQEINKLMEKADFIVTKAGGVTIAECLACGTPMLFYKPLPGQERKNAIYIEKTGGGWIAENLQTLAESCTLLTEKKLQAARSVLKELQVSDSAKRVVYEVEERLQGRQADGGYAAKNIKRV</sequence>
<comment type="subcellular location">
    <subcellularLocation>
        <location evidence="1">Membrane</location>
    </subcellularLocation>
</comment>
<evidence type="ECO:0000256" key="1">
    <source>
        <dbReference type="ARBA" id="ARBA00004370"/>
    </source>
</evidence>
<dbReference type="InterPro" id="IPR009695">
    <property type="entry name" value="Diacylglyc_glucosyltr_N"/>
</dbReference>
<dbReference type="EMBL" id="FRAF01000001">
    <property type="protein sequence ID" value="SHJ48598.1"/>
    <property type="molecule type" value="Genomic_DNA"/>
</dbReference>
<evidence type="ECO:0000256" key="3">
    <source>
        <dbReference type="ARBA" id="ARBA00022676"/>
    </source>
</evidence>
<name>A0A1M6JPN0_9BACL</name>
<feature type="domain" description="Glycosyl transferase family 28 C-terminal" evidence="5">
    <location>
        <begin position="182"/>
        <end position="332"/>
    </location>
</feature>
<keyword evidence="3" id="KW-0328">Glycosyltransferase</keyword>
<dbReference type="Gene3D" id="3.40.50.2000">
    <property type="entry name" value="Glycogen Phosphorylase B"/>
    <property type="match status" value="1"/>
</dbReference>
<dbReference type="Pfam" id="PF04101">
    <property type="entry name" value="Glyco_tran_28_C"/>
    <property type="match status" value="1"/>
</dbReference>
<evidence type="ECO:0000256" key="4">
    <source>
        <dbReference type="ARBA" id="ARBA00022679"/>
    </source>
</evidence>